<gene>
    <name evidence="2" type="ORF">DKT75_10380</name>
</gene>
<evidence type="ECO:0000313" key="3">
    <source>
        <dbReference type="Proteomes" id="UP000245506"/>
    </source>
</evidence>
<dbReference type="AlphaFoldDB" id="A0A317CE40"/>
<comment type="caution">
    <text evidence="2">The sequence shown here is derived from an EMBL/GenBank/DDBJ whole genome shotgun (WGS) entry which is preliminary data.</text>
</comment>
<dbReference type="EMBL" id="QGKL01000029">
    <property type="protein sequence ID" value="PWQ96381.1"/>
    <property type="molecule type" value="Genomic_DNA"/>
</dbReference>
<feature type="transmembrane region" description="Helical" evidence="1">
    <location>
        <begin position="126"/>
        <end position="147"/>
    </location>
</feature>
<dbReference type="Proteomes" id="UP000245506">
    <property type="component" value="Unassembled WGS sequence"/>
</dbReference>
<accession>A0A317CE40</accession>
<name>A0A317CE40_9GAMM</name>
<protein>
    <recommendedName>
        <fullName evidence="4">Zinc-finger domain-containing protein</fullName>
    </recommendedName>
</protein>
<keyword evidence="1" id="KW-1133">Transmembrane helix</keyword>
<evidence type="ECO:0008006" key="4">
    <source>
        <dbReference type="Google" id="ProtNLM"/>
    </source>
</evidence>
<dbReference type="RefSeq" id="WP_109823352.1">
    <property type="nucleotide sequence ID" value="NZ_QGKL01000029.1"/>
</dbReference>
<sequence>MKTTTKQEVINLLAWYNLGKLSDDEKNMVESALKEDPSLREQLAIEKSMTALIKEDKTLLDQSLFEDSQSRLDGVLAKIDLLEGTQAATKPVVAKKAAVATEAKQSFFAQLKAKFDDLLASSSHSFTYAVFAALTVVQLGLLVFFIVPSVNMEAEGEYYTASADTQVVNDPVQNVAVEGGTVLIIGMQGHIRLDGITSLSSDVKIDLLPSASGYYRVRVNKKLSNIELQELKNELSKKHGVIQFIGEESTF</sequence>
<evidence type="ECO:0000313" key="2">
    <source>
        <dbReference type="EMBL" id="PWQ96381.1"/>
    </source>
</evidence>
<keyword evidence="1" id="KW-0812">Transmembrane</keyword>
<keyword evidence="1" id="KW-0472">Membrane</keyword>
<evidence type="ECO:0000256" key="1">
    <source>
        <dbReference type="SAM" id="Phobius"/>
    </source>
</evidence>
<proteinExistence type="predicted"/>
<keyword evidence="3" id="KW-1185">Reference proteome</keyword>
<reference evidence="2 3" key="1">
    <citation type="submission" date="2018-05" db="EMBL/GenBank/DDBJ databases">
        <title>Leucothrix arctica sp. nov., isolated from Arctic seawater.</title>
        <authorList>
            <person name="Choi A."/>
            <person name="Baek K."/>
        </authorList>
    </citation>
    <scope>NUCLEOTIDE SEQUENCE [LARGE SCALE GENOMIC DNA]</scope>
    <source>
        <strain evidence="2 3">IMCC9719</strain>
    </source>
</reference>
<organism evidence="2 3">
    <name type="scientific">Leucothrix arctica</name>
    <dbReference type="NCBI Taxonomy" id="1481894"/>
    <lineage>
        <taxon>Bacteria</taxon>
        <taxon>Pseudomonadati</taxon>
        <taxon>Pseudomonadota</taxon>
        <taxon>Gammaproteobacteria</taxon>
        <taxon>Thiotrichales</taxon>
        <taxon>Thiotrichaceae</taxon>
        <taxon>Leucothrix</taxon>
    </lineage>
</organism>
<dbReference type="OrthoDB" id="5624484at2"/>